<dbReference type="EMBL" id="JACHKF010000001">
    <property type="protein sequence ID" value="MBB6566261.1"/>
    <property type="molecule type" value="Genomic_DNA"/>
</dbReference>
<organism evidence="1 2">
    <name type="scientific">Kribbella sandramycini</name>
    <dbReference type="NCBI Taxonomy" id="60450"/>
    <lineage>
        <taxon>Bacteria</taxon>
        <taxon>Bacillati</taxon>
        <taxon>Actinomycetota</taxon>
        <taxon>Actinomycetes</taxon>
        <taxon>Propionibacteriales</taxon>
        <taxon>Kribbellaceae</taxon>
        <taxon>Kribbella</taxon>
    </lineage>
</organism>
<name>A0A841S887_9ACTN</name>
<protein>
    <submittedName>
        <fullName evidence="1">Uncharacterized protein</fullName>
    </submittedName>
</protein>
<comment type="caution">
    <text evidence="1">The sequence shown here is derived from an EMBL/GenBank/DDBJ whole genome shotgun (WGS) entry which is preliminary data.</text>
</comment>
<gene>
    <name evidence="1" type="ORF">HNR71_001898</name>
</gene>
<dbReference type="Proteomes" id="UP000553957">
    <property type="component" value="Unassembled WGS sequence"/>
</dbReference>
<evidence type="ECO:0000313" key="2">
    <source>
        <dbReference type="Proteomes" id="UP000553957"/>
    </source>
</evidence>
<reference evidence="1 2" key="1">
    <citation type="submission" date="2020-08" db="EMBL/GenBank/DDBJ databases">
        <title>Sequencing the genomes of 1000 actinobacteria strains.</title>
        <authorList>
            <person name="Klenk H.-P."/>
        </authorList>
    </citation>
    <scope>NUCLEOTIDE SEQUENCE [LARGE SCALE GENOMIC DNA]</scope>
    <source>
        <strain evidence="1 2">DSM 15626</strain>
    </source>
</reference>
<dbReference type="AlphaFoldDB" id="A0A841S887"/>
<accession>A0A841S887</accession>
<dbReference type="RefSeq" id="WP_272954659.1">
    <property type="nucleotide sequence ID" value="NZ_BAAAGT010000010.1"/>
</dbReference>
<evidence type="ECO:0000313" key="1">
    <source>
        <dbReference type="EMBL" id="MBB6566261.1"/>
    </source>
</evidence>
<sequence>MTGVVVPSLDAFGDEKDKRLAELEDDLATVVHVVNAEDVHDPRD</sequence>
<proteinExistence type="predicted"/>